<dbReference type="EMBL" id="CAJNIZ010021282">
    <property type="protein sequence ID" value="CAE7450308.1"/>
    <property type="molecule type" value="Genomic_DNA"/>
</dbReference>
<feature type="non-terminal residue" evidence="2">
    <location>
        <position position="154"/>
    </location>
</feature>
<dbReference type="AlphaFoldDB" id="A0A812RRY4"/>
<organism evidence="2 3">
    <name type="scientific">Symbiodinium pilosum</name>
    <name type="common">Dinoflagellate</name>
    <dbReference type="NCBI Taxonomy" id="2952"/>
    <lineage>
        <taxon>Eukaryota</taxon>
        <taxon>Sar</taxon>
        <taxon>Alveolata</taxon>
        <taxon>Dinophyceae</taxon>
        <taxon>Suessiales</taxon>
        <taxon>Symbiodiniaceae</taxon>
        <taxon>Symbiodinium</taxon>
    </lineage>
</organism>
<keyword evidence="3" id="KW-1185">Reference proteome</keyword>
<protein>
    <submittedName>
        <fullName evidence="2">Uncharacterized protein</fullName>
    </submittedName>
</protein>
<proteinExistence type="predicted"/>
<dbReference type="Proteomes" id="UP000649617">
    <property type="component" value="Unassembled WGS sequence"/>
</dbReference>
<feature type="compositionally biased region" description="Low complexity" evidence="1">
    <location>
        <begin position="1"/>
        <end position="18"/>
    </location>
</feature>
<accession>A0A812RRY4</accession>
<evidence type="ECO:0000313" key="3">
    <source>
        <dbReference type="Proteomes" id="UP000649617"/>
    </source>
</evidence>
<sequence>SGGFMSGASTASAHAQAAEPKKRVVDVAPIPGYDPSSVAGWRLDPVEEPGGSPSDSASRPTAAEAAKALQAPAPLLDAVFPHEPNAKAFLREREDTTAPHGRAHASVQTLPEDVQVHETSNQRFAREAVARIGLVPLTICDAAACPEFRLQRML</sequence>
<name>A0A812RRY4_SYMPI</name>
<evidence type="ECO:0000313" key="2">
    <source>
        <dbReference type="EMBL" id="CAE7450308.1"/>
    </source>
</evidence>
<feature type="non-terminal residue" evidence="2">
    <location>
        <position position="1"/>
    </location>
</feature>
<reference evidence="2" key="1">
    <citation type="submission" date="2021-02" db="EMBL/GenBank/DDBJ databases">
        <authorList>
            <person name="Dougan E. K."/>
            <person name="Rhodes N."/>
            <person name="Thang M."/>
            <person name="Chan C."/>
        </authorList>
    </citation>
    <scope>NUCLEOTIDE SEQUENCE</scope>
</reference>
<dbReference type="OrthoDB" id="10512597at2759"/>
<evidence type="ECO:0000256" key="1">
    <source>
        <dbReference type="SAM" id="MobiDB-lite"/>
    </source>
</evidence>
<feature type="region of interest" description="Disordered" evidence="1">
    <location>
        <begin position="1"/>
        <end position="66"/>
    </location>
</feature>
<gene>
    <name evidence="2" type="ORF">SPIL2461_LOCUS11027</name>
</gene>
<comment type="caution">
    <text evidence="2">The sequence shown here is derived from an EMBL/GenBank/DDBJ whole genome shotgun (WGS) entry which is preliminary data.</text>
</comment>